<accession>A0AA93BKW2</accession>
<organism evidence="2 3">
    <name type="scientific">Segatella copri</name>
    <dbReference type="NCBI Taxonomy" id="165179"/>
    <lineage>
        <taxon>Bacteria</taxon>
        <taxon>Pseudomonadati</taxon>
        <taxon>Bacteroidota</taxon>
        <taxon>Bacteroidia</taxon>
        <taxon>Bacteroidales</taxon>
        <taxon>Prevotellaceae</taxon>
        <taxon>Segatella</taxon>
    </lineage>
</organism>
<dbReference type="AlphaFoldDB" id="A0AA93BKW2"/>
<sequence>MQQDKEDNKEIAEIEDAIPANVNDILQELPEDKRNAVLATMMSIEEERTFSGPLPPPEHFEAYEKTLPGATDRIMTMTEKQVDHRIDMEKRIVKRKFNQATLGQILGTILIIFFGYIAYNLAMNSHDNAAIAIGVTTVISLAVVFVLNKIPPIFPKKDTTDDKE</sequence>
<keyword evidence="1" id="KW-0812">Transmembrane</keyword>
<gene>
    <name evidence="2" type="ORF">DW916_10880</name>
</gene>
<dbReference type="RefSeq" id="WP_118191027.1">
    <property type="nucleotide sequence ID" value="NZ_QSFW01000023.1"/>
</dbReference>
<evidence type="ECO:0000313" key="3">
    <source>
        <dbReference type="Proteomes" id="UP000284990"/>
    </source>
</evidence>
<dbReference type="Proteomes" id="UP000284990">
    <property type="component" value="Unassembled WGS sequence"/>
</dbReference>
<comment type="caution">
    <text evidence="2">The sequence shown here is derived from an EMBL/GenBank/DDBJ whole genome shotgun (WGS) entry which is preliminary data.</text>
</comment>
<dbReference type="InterPro" id="IPR019284">
    <property type="entry name" value="RP532"/>
</dbReference>
<dbReference type="Pfam" id="PF10097">
    <property type="entry name" value="DUF2335"/>
    <property type="match status" value="1"/>
</dbReference>
<keyword evidence="1" id="KW-0472">Membrane</keyword>
<feature type="transmembrane region" description="Helical" evidence="1">
    <location>
        <begin position="100"/>
        <end position="122"/>
    </location>
</feature>
<name>A0AA93BKW2_9BACT</name>
<protein>
    <submittedName>
        <fullName evidence="2">DUF2335 domain-containing protein</fullName>
    </submittedName>
</protein>
<proteinExistence type="predicted"/>
<feature type="transmembrane region" description="Helical" evidence="1">
    <location>
        <begin position="128"/>
        <end position="147"/>
    </location>
</feature>
<keyword evidence="1" id="KW-1133">Transmembrane helix</keyword>
<dbReference type="EMBL" id="QSFW01000023">
    <property type="protein sequence ID" value="RHA84756.1"/>
    <property type="molecule type" value="Genomic_DNA"/>
</dbReference>
<evidence type="ECO:0000256" key="1">
    <source>
        <dbReference type="SAM" id="Phobius"/>
    </source>
</evidence>
<evidence type="ECO:0000313" key="2">
    <source>
        <dbReference type="EMBL" id="RHA84756.1"/>
    </source>
</evidence>
<reference evidence="2 3" key="1">
    <citation type="submission" date="2018-08" db="EMBL/GenBank/DDBJ databases">
        <title>A genome reference for cultivated species of the human gut microbiota.</title>
        <authorList>
            <person name="Zou Y."/>
            <person name="Xue W."/>
            <person name="Luo G."/>
        </authorList>
    </citation>
    <scope>NUCLEOTIDE SEQUENCE [LARGE SCALE GENOMIC DNA]</scope>
    <source>
        <strain evidence="2 3">AM42-23AC</strain>
    </source>
</reference>